<dbReference type="Proteomes" id="UP000199263">
    <property type="component" value="Unassembled WGS sequence"/>
</dbReference>
<dbReference type="EMBL" id="FOMG01000069">
    <property type="protein sequence ID" value="SFD51186.1"/>
    <property type="molecule type" value="Genomic_DNA"/>
</dbReference>
<dbReference type="Pfam" id="PF22578">
    <property type="entry name" value="GGR_cat"/>
    <property type="match status" value="1"/>
</dbReference>
<dbReference type="GO" id="GO:0016628">
    <property type="term" value="F:oxidoreductase activity, acting on the CH-CH group of donors, NAD or NADP as acceptor"/>
    <property type="evidence" value="ECO:0007669"/>
    <property type="project" value="InterPro"/>
</dbReference>
<gene>
    <name evidence="3" type="ORF">SAMN05421842_1691</name>
</gene>
<dbReference type="PANTHER" id="PTHR42685:SF22">
    <property type="entry name" value="CONDITIONED MEDIUM FACTOR RECEPTOR 1"/>
    <property type="match status" value="1"/>
</dbReference>
<dbReference type="NCBIfam" id="TIGR02032">
    <property type="entry name" value="GG-red-SF"/>
    <property type="match status" value="1"/>
</dbReference>
<dbReference type="Gene3D" id="3.50.50.60">
    <property type="entry name" value="FAD/NAD(P)-binding domain"/>
    <property type="match status" value="1"/>
</dbReference>
<protein>
    <submittedName>
        <fullName evidence="3">Geranylgeranyl reductase family</fullName>
    </submittedName>
</protein>
<dbReference type="PANTHER" id="PTHR42685">
    <property type="entry name" value="GERANYLGERANYL DIPHOSPHATE REDUCTASE"/>
    <property type="match status" value="1"/>
</dbReference>
<dbReference type="InterPro" id="IPR011777">
    <property type="entry name" value="Geranylgeranyl_Rdtase_fam"/>
</dbReference>
<keyword evidence="4" id="KW-1185">Reference proteome</keyword>
<accession>A0A1I1SXQ6</accession>
<dbReference type="InterPro" id="IPR036188">
    <property type="entry name" value="FAD/NAD-bd_sf"/>
</dbReference>
<dbReference type="InterPro" id="IPR054715">
    <property type="entry name" value="GGR_cat"/>
</dbReference>
<dbReference type="STRING" id="119641.SAMN05421842_1691"/>
<sequence>IIERDVIVVGAGPGGSICASYLARAGVDVLLIDKEVFPRDKPCADAQSGNTLKHVKELGALEELKPLAMIEHKIKMVSSEYVETTIDTDTATAYITPRWIFDDLMKRNAVRLGAECWEDCWVYDVIKEDDYVVGVKAKYQGEYVEIRSKIVIGADGSHSVVAKSVGMFPEYSGSIAPALRTYFTGVELDPELKKEGYIEFHFDASVAPAYIWVFPSGVDGLSKGFCNVGLGVADRDSYANQSLEEIFNKWVEDSPYGKRFKNATQVAPWKGWRVPDAHQRLRNCGNGFMLIGDAGSTVIPLVDEGISAAADSGKFAADAAIEALKENNFSDEFLFERYPKKFSKMYDDRIKTIKLVQESMYDPNITNMLVNKFNSDKAFKDAAFGKMFRK</sequence>
<evidence type="ECO:0000259" key="1">
    <source>
        <dbReference type="Pfam" id="PF01494"/>
    </source>
</evidence>
<evidence type="ECO:0000259" key="2">
    <source>
        <dbReference type="Pfam" id="PF22578"/>
    </source>
</evidence>
<dbReference type="PRINTS" id="PR00420">
    <property type="entry name" value="RNGMNOXGNASE"/>
</dbReference>
<name>A0A1I1SXQ6_9CLOT</name>
<reference evidence="3 4" key="1">
    <citation type="submission" date="2016-10" db="EMBL/GenBank/DDBJ databases">
        <authorList>
            <person name="de Groot N.N."/>
        </authorList>
    </citation>
    <scope>NUCLEOTIDE SEQUENCE [LARGE SCALE GENOMIC DNA]</scope>
    <source>
        <strain evidence="3 4">DSM 12992</strain>
    </source>
</reference>
<dbReference type="AlphaFoldDB" id="A0A1I1SXQ6"/>
<dbReference type="RefSeq" id="WP_175560028.1">
    <property type="nucleotide sequence ID" value="NZ_FOMG01000069.1"/>
</dbReference>
<dbReference type="SUPFAM" id="SSF51905">
    <property type="entry name" value="FAD/NAD(P)-binding domain"/>
    <property type="match status" value="1"/>
</dbReference>
<feature type="domain" description="Digeranylgeranylglycerophospholipid reductase catalytic" evidence="2">
    <location>
        <begin position="193"/>
        <end position="255"/>
    </location>
</feature>
<dbReference type="Pfam" id="PF01494">
    <property type="entry name" value="FAD_binding_3"/>
    <property type="match status" value="1"/>
</dbReference>
<feature type="non-terminal residue" evidence="3">
    <location>
        <position position="1"/>
    </location>
</feature>
<dbReference type="InterPro" id="IPR002938">
    <property type="entry name" value="FAD-bd"/>
</dbReference>
<proteinExistence type="predicted"/>
<feature type="domain" description="FAD-binding" evidence="1">
    <location>
        <begin position="5"/>
        <end position="178"/>
    </location>
</feature>
<organism evidence="3 4">
    <name type="scientific">Clostridium uliginosum</name>
    <dbReference type="NCBI Taxonomy" id="119641"/>
    <lineage>
        <taxon>Bacteria</taxon>
        <taxon>Bacillati</taxon>
        <taxon>Bacillota</taxon>
        <taxon>Clostridia</taxon>
        <taxon>Eubacteriales</taxon>
        <taxon>Clostridiaceae</taxon>
        <taxon>Clostridium</taxon>
    </lineage>
</organism>
<dbReference type="GO" id="GO:0071949">
    <property type="term" value="F:FAD binding"/>
    <property type="evidence" value="ECO:0007669"/>
    <property type="project" value="InterPro"/>
</dbReference>
<evidence type="ECO:0000313" key="3">
    <source>
        <dbReference type="EMBL" id="SFD51186.1"/>
    </source>
</evidence>
<evidence type="ECO:0000313" key="4">
    <source>
        <dbReference type="Proteomes" id="UP000199263"/>
    </source>
</evidence>
<dbReference type="InterPro" id="IPR050407">
    <property type="entry name" value="Geranylgeranyl_reductase"/>
</dbReference>